<dbReference type="Proteomes" id="UP001369815">
    <property type="component" value="Unassembled WGS sequence"/>
</dbReference>
<accession>A0AAX6MUP0</accession>
<evidence type="ECO:0000313" key="4">
    <source>
        <dbReference type="Proteomes" id="UP001369815"/>
    </source>
</evidence>
<feature type="domain" description="Ecp2 effector protein-like" evidence="2">
    <location>
        <begin position="38"/>
        <end position="146"/>
    </location>
</feature>
<proteinExistence type="predicted"/>
<evidence type="ECO:0000313" key="3">
    <source>
        <dbReference type="EMBL" id="KAK6956143.1"/>
    </source>
</evidence>
<sequence>MLYKTLLVTLFTALAAAIPSPLIQRQDACAGDKSVAGYCKTLSYTDRTGASSTSAPSSSDCQQTCRGVLGDAGDWGVDFKNRPAGYRDNLYLGPCEFGVSRETDGDSSQFSFSMHNQDIVDVIDEVIKRYAGQHDGKVRAEGTMDCSGHVVRWYVG</sequence>
<dbReference type="EMBL" id="JBANMG010000002">
    <property type="protein sequence ID" value="KAK6956143.1"/>
    <property type="molecule type" value="Genomic_DNA"/>
</dbReference>
<keyword evidence="4" id="KW-1185">Reference proteome</keyword>
<reference evidence="3 4" key="1">
    <citation type="journal article" date="2024" name="Front Chem Biol">
        <title>Unveiling the potential of Daldinia eschscholtzii MFLUCC 19-0629 through bioactivity and bioinformatics studies for enhanced sustainable agriculture production.</title>
        <authorList>
            <person name="Brooks S."/>
            <person name="Weaver J.A."/>
            <person name="Klomchit A."/>
            <person name="Alharthi S.A."/>
            <person name="Onlamun T."/>
            <person name="Nurani R."/>
            <person name="Vong T.K."/>
            <person name="Alberti F."/>
            <person name="Greco C."/>
        </authorList>
    </citation>
    <scope>NUCLEOTIDE SEQUENCE [LARGE SCALE GENOMIC DNA]</scope>
    <source>
        <strain evidence="3">MFLUCC 19-0629</strain>
    </source>
</reference>
<dbReference type="InterPro" id="IPR029226">
    <property type="entry name" value="Ecp2-like"/>
</dbReference>
<protein>
    <recommendedName>
        <fullName evidence="2">Ecp2 effector protein-like domain-containing protein</fullName>
    </recommendedName>
</protein>
<keyword evidence="1" id="KW-0732">Signal</keyword>
<organism evidence="3 4">
    <name type="scientific">Daldinia eschscholtzii</name>
    <dbReference type="NCBI Taxonomy" id="292717"/>
    <lineage>
        <taxon>Eukaryota</taxon>
        <taxon>Fungi</taxon>
        <taxon>Dikarya</taxon>
        <taxon>Ascomycota</taxon>
        <taxon>Pezizomycotina</taxon>
        <taxon>Sordariomycetes</taxon>
        <taxon>Xylariomycetidae</taxon>
        <taxon>Xylariales</taxon>
        <taxon>Hypoxylaceae</taxon>
        <taxon>Daldinia</taxon>
    </lineage>
</organism>
<comment type="caution">
    <text evidence="3">The sequence shown here is derived from an EMBL/GenBank/DDBJ whole genome shotgun (WGS) entry which is preliminary data.</text>
</comment>
<dbReference type="AlphaFoldDB" id="A0AAX6MUP0"/>
<gene>
    <name evidence="3" type="ORF">Daesc_001415</name>
</gene>
<feature type="signal peptide" evidence="1">
    <location>
        <begin position="1"/>
        <end position="17"/>
    </location>
</feature>
<feature type="chain" id="PRO_5043657539" description="Ecp2 effector protein-like domain-containing protein" evidence="1">
    <location>
        <begin position="18"/>
        <end position="156"/>
    </location>
</feature>
<evidence type="ECO:0000256" key="1">
    <source>
        <dbReference type="SAM" id="SignalP"/>
    </source>
</evidence>
<evidence type="ECO:0000259" key="2">
    <source>
        <dbReference type="Pfam" id="PF14856"/>
    </source>
</evidence>
<dbReference type="Pfam" id="PF14856">
    <property type="entry name" value="Hce2"/>
    <property type="match status" value="1"/>
</dbReference>
<name>A0AAX6MUP0_9PEZI</name>